<proteinExistence type="predicted"/>
<name>A0AA97I4V9_9EURY</name>
<keyword evidence="1" id="KW-0812">Transmembrane</keyword>
<feature type="transmembrane region" description="Helical" evidence="1">
    <location>
        <begin position="197"/>
        <end position="218"/>
    </location>
</feature>
<dbReference type="AlphaFoldDB" id="A0AA97I4V9"/>
<accession>A0AA97I4V9</accession>
<organism evidence="2 3">
    <name type="scientific">Methanochimaera problematica</name>
    <dbReference type="NCBI Taxonomy" id="2609417"/>
    <lineage>
        <taxon>Archaea</taxon>
        <taxon>Methanobacteriati</taxon>
        <taxon>Methanobacteriota</taxon>
        <taxon>Stenosarchaea group</taxon>
        <taxon>Methanomicrobia</taxon>
        <taxon>Methanomicrobiales</taxon>
        <taxon>Methanomicrobiaceae</taxon>
        <taxon>Methanochimaera</taxon>
    </lineage>
</organism>
<gene>
    <name evidence="2" type="ORF">F1737_09495</name>
</gene>
<evidence type="ECO:0000256" key="1">
    <source>
        <dbReference type="SAM" id="Phobius"/>
    </source>
</evidence>
<sequence>MEGASPICLGNMSHAGMLLFKLTVPFLLLGGYCLLMYAALPYEVYVALMGMMFIYFIPPAGKESVIPIGISLGIPWWILAFSLALTDILSTLFMLLNFDLALKIPVLGDRFMKSFMEHGETFFHKHRWVERLSTIGLGIVVMVPMQGTGGVATPILGRIIGMTPQKIFIAVVSGSLFGCYAIAIGTEYIRQLFLIDIKYGAAAVLILIIAIISGYILWNKKQRKLKEKSPKSNIFQ</sequence>
<dbReference type="KEGG" id="mefw:F1737_09495"/>
<dbReference type="InterPro" id="IPR009577">
    <property type="entry name" value="Sm_multidrug_ex"/>
</dbReference>
<dbReference type="EMBL" id="CP043875">
    <property type="protein sequence ID" value="WOF16904.1"/>
    <property type="molecule type" value="Genomic_DNA"/>
</dbReference>
<evidence type="ECO:0000313" key="3">
    <source>
        <dbReference type="Proteomes" id="UP001301797"/>
    </source>
</evidence>
<feature type="transmembrane region" description="Helical" evidence="1">
    <location>
        <begin position="18"/>
        <end position="38"/>
    </location>
</feature>
<dbReference type="Pfam" id="PF06695">
    <property type="entry name" value="Sm_multidrug_ex"/>
    <property type="match status" value="1"/>
</dbReference>
<feature type="transmembrane region" description="Helical" evidence="1">
    <location>
        <begin position="167"/>
        <end position="185"/>
    </location>
</feature>
<keyword evidence="3" id="KW-1185">Reference proteome</keyword>
<reference evidence="2 3" key="1">
    <citation type="submission" date="2019-09" db="EMBL/GenBank/DDBJ databases">
        <title>The complete genome of Methanoplanus sp. FWC-SCC4.</title>
        <authorList>
            <person name="Chen S.-C."/>
            <person name="Zhou Y.-Z."/>
            <person name="Lai M.-C."/>
        </authorList>
    </citation>
    <scope>NUCLEOTIDE SEQUENCE [LARGE SCALE GENOMIC DNA]</scope>
    <source>
        <strain evidence="2 3">FWC-SCC4</strain>
    </source>
</reference>
<protein>
    <submittedName>
        <fullName evidence="2">Small multi-drug export protein</fullName>
    </submittedName>
</protein>
<feature type="transmembrane region" description="Helical" evidence="1">
    <location>
        <begin position="44"/>
        <end position="61"/>
    </location>
</feature>
<evidence type="ECO:0000313" key="2">
    <source>
        <dbReference type="EMBL" id="WOF16904.1"/>
    </source>
</evidence>
<feature type="transmembrane region" description="Helical" evidence="1">
    <location>
        <begin position="73"/>
        <end position="96"/>
    </location>
</feature>
<dbReference type="Proteomes" id="UP001301797">
    <property type="component" value="Chromosome"/>
</dbReference>
<keyword evidence="1" id="KW-1133">Transmembrane helix</keyword>
<keyword evidence="1" id="KW-0472">Membrane</keyword>